<feature type="coiled-coil region" evidence="1">
    <location>
        <begin position="4"/>
        <end position="31"/>
    </location>
</feature>
<proteinExistence type="predicted"/>
<evidence type="ECO:0000256" key="1">
    <source>
        <dbReference type="SAM" id="Coils"/>
    </source>
</evidence>
<sequence>MQANNEVVHRLQDAQNEQKAAMDKIAKQLSQIATSLSEIRGNEGRIPATIKTPGKENISQIILRSEKAYEGPTMQTENGESSSRGGIDGRLIKETGQA</sequence>
<dbReference type="Proteomes" id="UP001567538">
    <property type="component" value="Unassembled WGS sequence"/>
</dbReference>
<accession>A0ABD1FQL8</accession>
<evidence type="ECO:0000313" key="4">
    <source>
        <dbReference type="Proteomes" id="UP001567538"/>
    </source>
</evidence>
<organism evidence="3 4">
    <name type="scientific">Salvia divinorum</name>
    <name type="common">Maria pastora</name>
    <name type="synonym">Diviner's sage</name>
    <dbReference type="NCBI Taxonomy" id="28513"/>
    <lineage>
        <taxon>Eukaryota</taxon>
        <taxon>Viridiplantae</taxon>
        <taxon>Streptophyta</taxon>
        <taxon>Embryophyta</taxon>
        <taxon>Tracheophyta</taxon>
        <taxon>Spermatophyta</taxon>
        <taxon>Magnoliopsida</taxon>
        <taxon>eudicotyledons</taxon>
        <taxon>Gunneridae</taxon>
        <taxon>Pentapetalae</taxon>
        <taxon>asterids</taxon>
        <taxon>lamiids</taxon>
        <taxon>Lamiales</taxon>
        <taxon>Lamiaceae</taxon>
        <taxon>Nepetoideae</taxon>
        <taxon>Mentheae</taxon>
        <taxon>Salviinae</taxon>
        <taxon>Salvia</taxon>
        <taxon>Salvia subgen. Calosphace</taxon>
    </lineage>
</organism>
<reference evidence="3 4" key="1">
    <citation type="submission" date="2024-06" db="EMBL/GenBank/DDBJ databases">
        <title>A chromosome level genome sequence of Diviner's sage (Salvia divinorum).</title>
        <authorList>
            <person name="Ford S.A."/>
            <person name="Ro D.-K."/>
            <person name="Ness R.W."/>
            <person name="Phillips M.A."/>
        </authorList>
    </citation>
    <scope>NUCLEOTIDE SEQUENCE [LARGE SCALE GENOMIC DNA]</scope>
    <source>
        <strain evidence="3">SAF-2024a</strain>
        <tissue evidence="3">Leaf</tissue>
    </source>
</reference>
<evidence type="ECO:0000256" key="2">
    <source>
        <dbReference type="SAM" id="MobiDB-lite"/>
    </source>
</evidence>
<keyword evidence="1" id="KW-0175">Coiled coil</keyword>
<name>A0ABD1FQL8_SALDI</name>
<protein>
    <submittedName>
        <fullName evidence="3">Uncharacterized protein</fullName>
    </submittedName>
</protein>
<dbReference type="EMBL" id="JBEAFC010000014">
    <property type="protein sequence ID" value="KAL1532998.1"/>
    <property type="molecule type" value="Genomic_DNA"/>
</dbReference>
<evidence type="ECO:0000313" key="3">
    <source>
        <dbReference type="EMBL" id="KAL1532998.1"/>
    </source>
</evidence>
<feature type="region of interest" description="Disordered" evidence="2">
    <location>
        <begin position="66"/>
        <end position="98"/>
    </location>
</feature>
<dbReference type="AlphaFoldDB" id="A0ABD1FQL8"/>
<feature type="compositionally biased region" description="Polar residues" evidence="2">
    <location>
        <begin position="73"/>
        <end position="84"/>
    </location>
</feature>
<keyword evidence="4" id="KW-1185">Reference proteome</keyword>
<comment type="caution">
    <text evidence="3">The sequence shown here is derived from an EMBL/GenBank/DDBJ whole genome shotgun (WGS) entry which is preliminary data.</text>
</comment>
<gene>
    <name evidence="3" type="ORF">AAHA92_32945</name>
</gene>